<evidence type="ECO:0000256" key="1">
    <source>
        <dbReference type="PIRSR" id="PIRSR620019-1"/>
    </source>
</evidence>
<gene>
    <name evidence="4" type="ORF">F9B85_03095</name>
</gene>
<feature type="active site" description="Proton acceptor" evidence="1">
    <location>
        <position position="143"/>
    </location>
</feature>
<comment type="caution">
    <text evidence="4">The sequence shown here is derived from an EMBL/GenBank/DDBJ whole genome shotgun (WGS) entry which is preliminary data.</text>
</comment>
<dbReference type="PANTHER" id="PTHR43300:SF7">
    <property type="entry name" value="UDP-N-ACETYLBACILLOSAMINE N-ACETYLTRANSFERASE"/>
    <property type="match status" value="1"/>
</dbReference>
<evidence type="ECO:0000256" key="2">
    <source>
        <dbReference type="PIRSR" id="PIRSR620019-2"/>
    </source>
</evidence>
<dbReference type="Pfam" id="PF17836">
    <property type="entry name" value="PglD_N"/>
    <property type="match status" value="1"/>
</dbReference>
<dbReference type="AlphaFoldDB" id="A0A6I0F123"/>
<reference evidence="4 5" key="1">
    <citation type="submission" date="2019-10" db="EMBL/GenBank/DDBJ databases">
        <title>Whole-genome sequence of the extremophile Heliorestis acidaminivorans DSM 24790.</title>
        <authorList>
            <person name="Kyndt J.A."/>
            <person name="Meyer T.E."/>
        </authorList>
    </citation>
    <scope>NUCLEOTIDE SEQUENCE [LARGE SCALE GENOMIC DNA]</scope>
    <source>
        <strain evidence="4 5">DSM 24790</strain>
    </source>
</reference>
<dbReference type="Gene3D" id="2.160.10.10">
    <property type="entry name" value="Hexapeptide repeat proteins"/>
    <property type="match status" value="1"/>
</dbReference>
<dbReference type="CDD" id="cd03360">
    <property type="entry name" value="LbH_AT_putative"/>
    <property type="match status" value="1"/>
</dbReference>
<dbReference type="Pfam" id="PF14602">
    <property type="entry name" value="Hexapep_2"/>
    <property type="match status" value="2"/>
</dbReference>
<dbReference type="EMBL" id="WBXO01000002">
    <property type="protein sequence ID" value="KAB2953621.1"/>
    <property type="molecule type" value="Genomic_DNA"/>
</dbReference>
<dbReference type="InterPro" id="IPR011004">
    <property type="entry name" value="Trimer_LpxA-like_sf"/>
</dbReference>
<dbReference type="Gene3D" id="3.40.50.20">
    <property type="match status" value="1"/>
</dbReference>
<dbReference type="InterPro" id="IPR020019">
    <property type="entry name" value="AcTrfase_PglD-like"/>
</dbReference>
<keyword evidence="5" id="KW-1185">Reference proteome</keyword>
<keyword evidence="4" id="KW-0808">Transferase</keyword>
<proteinExistence type="predicted"/>
<protein>
    <submittedName>
        <fullName evidence="4">Acetyltransferase</fullName>
    </submittedName>
</protein>
<organism evidence="4 5">
    <name type="scientific">Heliorestis acidaminivorans</name>
    <dbReference type="NCBI Taxonomy" id="553427"/>
    <lineage>
        <taxon>Bacteria</taxon>
        <taxon>Bacillati</taxon>
        <taxon>Bacillota</taxon>
        <taxon>Clostridia</taxon>
        <taxon>Eubacteriales</taxon>
        <taxon>Heliobacteriaceae</taxon>
        <taxon>Heliorestis</taxon>
    </lineage>
</organism>
<dbReference type="NCBIfam" id="TIGR03570">
    <property type="entry name" value="NeuD_NnaD"/>
    <property type="match status" value="1"/>
</dbReference>
<dbReference type="RefSeq" id="WP_151618467.1">
    <property type="nucleotide sequence ID" value="NZ_WBXO01000002.1"/>
</dbReference>
<sequence>MSQQKKPLIIIGSGGHAKVVINVARVLEWPILGITEANQEKINKDFLGISVIGLDDKVFNYSPEEVQLVNAIGSIKSSLKRKVIFDTFKAKGYQFATLVHPSAIIAQRVEIDEGAQIMAGAIIQPDACIGSNSIINTGAIIEHDCKISKHVHIAPGVVISGNVIVGANTHIGVGAKIIQSVKIGTSCTVAAGAVVTKNVEDDSLVMGVPAKTIR</sequence>
<feature type="binding site" evidence="2">
    <location>
        <position position="152"/>
    </location>
    <ligand>
        <name>acetyl-CoA</name>
        <dbReference type="ChEBI" id="CHEBI:57288"/>
    </ligand>
</feature>
<evidence type="ECO:0000259" key="3">
    <source>
        <dbReference type="Pfam" id="PF17836"/>
    </source>
</evidence>
<accession>A0A6I0F123</accession>
<dbReference type="OrthoDB" id="9801456at2"/>
<dbReference type="PANTHER" id="PTHR43300">
    <property type="entry name" value="ACETYLTRANSFERASE"/>
    <property type="match status" value="1"/>
</dbReference>
<dbReference type="Proteomes" id="UP000468766">
    <property type="component" value="Unassembled WGS sequence"/>
</dbReference>
<feature type="domain" description="PglD N-terminal" evidence="3">
    <location>
        <begin position="8"/>
        <end position="76"/>
    </location>
</feature>
<dbReference type="SUPFAM" id="SSF51161">
    <property type="entry name" value="Trimeric LpxA-like enzymes"/>
    <property type="match status" value="1"/>
</dbReference>
<evidence type="ECO:0000313" key="4">
    <source>
        <dbReference type="EMBL" id="KAB2953621.1"/>
    </source>
</evidence>
<dbReference type="GO" id="GO:0016740">
    <property type="term" value="F:transferase activity"/>
    <property type="evidence" value="ECO:0007669"/>
    <property type="project" value="UniProtKB-KW"/>
</dbReference>
<dbReference type="InterPro" id="IPR050179">
    <property type="entry name" value="Trans_hexapeptide_repeat"/>
</dbReference>
<feature type="binding site" evidence="2">
    <location>
        <position position="73"/>
    </location>
    <ligand>
        <name>substrate</name>
    </ligand>
</feature>
<dbReference type="InterPro" id="IPR001451">
    <property type="entry name" value="Hexapep"/>
</dbReference>
<evidence type="ECO:0000313" key="5">
    <source>
        <dbReference type="Proteomes" id="UP000468766"/>
    </source>
</evidence>
<feature type="site" description="Increases basicity of active site His" evidence="1">
    <location>
        <position position="144"/>
    </location>
</feature>
<name>A0A6I0F123_9FIRM</name>
<dbReference type="InterPro" id="IPR041561">
    <property type="entry name" value="PglD_N"/>
</dbReference>